<dbReference type="PANTHER" id="PTHR38730:SF1">
    <property type="entry name" value="SLL7028 PROTEIN"/>
    <property type="match status" value="1"/>
</dbReference>
<evidence type="ECO:0000259" key="3">
    <source>
        <dbReference type="Pfam" id="PF13203"/>
    </source>
</evidence>
<evidence type="ECO:0000259" key="2">
    <source>
        <dbReference type="Pfam" id="PF09967"/>
    </source>
</evidence>
<dbReference type="eggNOG" id="COG3864">
    <property type="taxonomic scope" value="Bacteria"/>
</dbReference>
<keyword evidence="5" id="KW-1185">Reference proteome</keyword>
<dbReference type="RefSeq" id="WP_011366606.1">
    <property type="nucleotide sequence ID" value="NC_007519.1"/>
</dbReference>
<dbReference type="InterPro" id="IPR025154">
    <property type="entry name" value="Put_metallopeptidase_dom"/>
</dbReference>
<gene>
    <name evidence="4" type="ordered locus">Dde_0484</name>
</gene>
<dbReference type="InterPro" id="IPR018698">
    <property type="entry name" value="VWA-like_dom"/>
</dbReference>
<evidence type="ECO:0008006" key="6">
    <source>
        <dbReference type="Google" id="ProtNLM"/>
    </source>
</evidence>
<dbReference type="EMBL" id="CP000112">
    <property type="protein sequence ID" value="ABB37285.1"/>
    <property type="molecule type" value="Genomic_DNA"/>
</dbReference>
<dbReference type="PANTHER" id="PTHR38730">
    <property type="entry name" value="SLL7028 PROTEIN"/>
    <property type="match status" value="1"/>
</dbReference>
<proteinExistence type="predicted"/>
<sequence length="444" mass="48235">MSYSAAVAECRARMVKARIRLVMAHPFFGTLCLRMNPEPDIRCRTAWTDGTRLAFNPYYVRGLSDAALQGLLAHTVMHPACQHHMRRGRRDADLWNRACDYAINWVLTDAGITLPPGYLDDSRYRGLSAEAIYAELSAGMGGDGMRGDNNTADGPEKEETQADEGAAAQAQTGDGEESSGSDEGAGAEQGDGAEVQPLPQDTGDDHDASQGDPGGSGEVRDAVSDSGSSSPAGTPPADENWLVALAQAAEQARGSGDLPGGLERLVRTVLAPSLDWRMLLDRFLQHRARNDYTWFPPSRRHVHMGMYLPSLAQVSLAEVILAIDTSGSIAPRELDLFAAELSSLLEQYETTVRVIFCDTQITGEQVCGRQDLPLSLAPEGGGGTDYRPVFRHVDTMGYLPSCLVYLTDLECMHFPEDEPPYPVLWVQTGGQERSVPFGDIIHMH</sequence>
<feature type="domain" description="Putative metallopeptidase" evidence="3">
    <location>
        <begin position="12"/>
        <end position="184"/>
    </location>
</feature>
<accession>Q315W1</accession>
<dbReference type="Proteomes" id="UP000002710">
    <property type="component" value="Chromosome"/>
</dbReference>
<dbReference type="Pfam" id="PF09967">
    <property type="entry name" value="DUF2201"/>
    <property type="match status" value="1"/>
</dbReference>
<feature type="region of interest" description="Disordered" evidence="1">
    <location>
        <begin position="139"/>
        <end position="238"/>
    </location>
</feature>
<evidence type="ECO:0000313" key="5">
    <source>
        <dbReference type="Proteomes" id="UP000002710"/>
    </source>
</evidence>
<dbReference type="STRING" id="207559.Dde_0484"/>
<evidence type="ECO:0000313" key="4">
    <source>
        <dbReference type="EMBL" id="ABB37285.1"/>
    </source>
</evidence>
<name>Q315W1_OLEA2</name>
<feature type="compositionally biased region" description="Low complexity" evidence="1">
    <location>
        <begin position="181"/>
        <end position="194"/>
    </location>
</feature>
<dbReference type="KEGG" id="dde:Dde_0484"/>
<feature type="domain" description="Putative metallopeptidase" evidence="3">
    <location>
        <begin position="192"/>
        <end position="311"/>
    </location>
</feature>
<feature type="domain" description="VWA-like" evidence="2">
    <location>
        <begin position="319"/>
        <end position="443"/>
    </location>
</feature>
<dbReference type="Pfam" id="PF13203">
    <property type="entry name" value="DUF2201_N"/>
    <property type="match status" value="2"/>
</dbReference>
<dbReference type="HOGENOM" id="CLU_038906_1_0_7"/>
<feature type="compositionally biased region" description="Low complexity" evidence="1">
    <location>
        <begin position="224"/>
        <end position="238"/>
    </location>
</feature>
<organism evidence="4 5">
    <name type="scientific">Oleidesulfovibrio alaskensis (strain ATCC BAA-1058 / DSM 17464 / G20)</name>
    <name type="common">Desulfovibrio alaskensis</name>
    <dbReference type="NCBI Taxonomy" id="207559"/>
    <lineage>
        <taxon>Bacteria</taxon>
        <taxon>Pseudomonadati</taxon>
        <taxon>Thermodesulfobacteriota</taxon>
        <taxon>Desulfovibrionia</taxon>
        <taxon>Desulfovibrionales</taxon>
        <taxon>Desulfovibrionaceae</taxon>
        <taxon>Oleidesulfovibrio</taxon>
    </lineage>
</organism>
<evidence type="ECO:0000256" key="1">
    <source>
        <dbReference type="SAM" id="MobiDB-lite"/>
    </source>
</evidence>
<reference evidence="4 5" key="1">
    <citation type="journal article" date="2011" name="J. Bacteriol.">
        <title>Complete genome sequence and updated annotation of Desulfovibrio alaskensis G20.</title>
        <authorList>
            <person name="Hauser L.J."/>
            <person name="Land M.L."/>
            <person name="Brown S.D."/>
            <person name="Larimer F."/>
            <person name="Keller K.L."/>
            <person name="Rapp-Giles B.J."/>
            <person name="Price M.N."/>
            <person name="Lin M."/>
            <person name="Bruce D.C."/>
            <person name="Detter J.C."/>
            <person name="Tapia R."/>
            <person name="Han C.S."/>
            <person name="Goodwin L.A."/>
            <person name="Cheng J.F."/>
            <person name="Pitluck S."/>
            <person name="Copeland A."/>
            <person name="Lucas S."/>
            <person name="Nolan M."/>
            <person name="Lapidus A.L."/>
            <person name="Palumbo A.V."/>
            <person name="Wall J.D."/>
        </authorList>
    </citation>
    <scope>NUCLEOTIDE SEQUENCE [LARGE SCALE GENOMIC DNA]</scope>
    <source>
        <strain evidence="5">ATCC BAA 1058 / DSM 17464 / G20</strain>
    </source>
</reference>
<dbReference type="AlphaFoldDB" id="Q315W1"/>
<protein>
    <recommendedName>
        <fullName evidence="6">Metallopeptidase domain-containing protein</fullName>
    </recommendedName>
</protein>